<sequence length="166" mass="18948">MPCKNLKTAVMTENERELCGRNLKERVVSGEIVLADARVSTSNQAAKDSAQNCSKGKDVLQASEAEQLSERLEILEQETQTMEQAFFKTMDERRRLVSELHQQFRVIHHCLHLQNQHTANISSSGSFSFNLDELTMERIGSAVRLNRVRDMGLVCHKFYAKTQVHE</sequence>
<reference evidence="2" key="1">
    <citation type="submission" date="2016-04" db="EMBL/GenBank/DDBJ databases">
        <title>Cephalotus genome sequencing.</title>
        <authorList>
            <person name="Fukushima K."/>
            <person name="Hasebe M."/>
            <person name="Fang X."/>
        </authorList>
    </citation>
    <scope>NUCLEOTIDE SEQUENCE [LARGE SCALE GENOMIC DNA]</scope>
    <source>
        <strain evidence="2">cv. St1</strain>
    </source>
</reference>
<name>A0A1Q3D0G8_CEPFO</name>
<organism evidence="1 2">
    <name type="scientific">Cephalotus follicularis</name>
    <name type="common">Albany pitcher plant</name>
    <dbReference type="NCBI Taxonomy" id="3775"/>
    <lineage>
        <taxon>Eukaryota</taxon>
        <taxon>Viridiplantae</taxon>
        <taxon>Streptophyta</taxon>
        <taxon>Embryophyta</taxon>
        <taxon>Tracheophyta</taxon>
        <taxon>Spermatophyta</taxon>
        <taxon>Magnoliopsida</taxon>
        <taxon>eudicotyledons</taxon>
        <taxon>Gunneridae</taxon>
        <taxon>Pentapetalae</taxon>
        <taxon>rosids</taxon>
        <taxon>fabids</taxon>
        <taxon>Oxalidales</taxon>
        <taxon>Cephalotaceae</taxon>
        <taxon>Cephalotus</taxon>
    </lineage>
</organism>
<dbReference type="Proteomes" id="UP000187406">
    <property type="component" value="Unassembled WGS sequence"/>
</dbReference>
<protein>
    <submittedName>
        <fullName evidence="1">Uncharacterized protein</fullName>
    </submittedName>
</protein>
<evidence type="ECO:0000313" key="1">
    <source>
        <dbReference type="EMBL" id="GAV85793.1"/>
    </source>
</evidence>
<evidence type="ECO:0000313" key="2">
    <source>
        <dbReference type="Proteomes" id="UP000187406"/>
    </source>
</evidence>
<comment type="caution">
    <text evidence="1">The sequence shown here is derived from an EMBL/GenBank/DDBJ whole genome shotgun (WGS) entry which is preliminary data.</text>
</comment>
<dbReference type="EMBL" id="BDDD01003685">
    <property type="protein sequence ID" value="GAV85793.1"/>
    <property type="molecule type" value="Genomic_DNA"/>
</dbReference>
<dbReference type="InParanoid" id="A0A1Q3D0G8"/>
<proteinExistence type="predicted"/>
<gene>
    <name evidence="1" type="ORF">CFOL_v3_29227</name>
</gene>
<keyword evidence="2" id="KW-1185">Reference proteome</keyword>
<dbReference type="AlphaFoldDB" id="A0A1Q3D0G8"/>
<accession>A0A1Q3D0G8</accession>
<dbReference type="OrthoDB" id="1676631at2759"/>